<reference evidence="1 2" key="1">
    <citation type="submission" date="2019-04" db="EMBL/GenBank/DDBJ databases">
        <title>Niastella caeni sp. nov., isolated from activated sludge.</title>
        <authorList>
            <person name="Sheng M."/>
        </authorList>
    </citation>
    <scope>NUCLEOTIDE SEQUENCE [LARGE SCALE GENOMIC DNA]</scope>
    <source>
        <strain evidence="1 2">HX-2-15</strain>
    </source>
</reference>
<comment type="caution">
    <text evidence="1">The sequence shown here is derived from an EMBL/GenBank/DDBJ whole genome shotgun (WGS) entry which is preliminary data.</text>
</comment>
<sequence>MKKVLVNGWPALLLLFLVASCGKEISSEEDLGQYYLKCKIGNVDKTFNFFASADKEDLGGGASSYAIIGKAVADASNFESLAFSIQLSIPFTPGTYTVADPTTDYLMIGLYNPNTTDSEKIFVSQENESDPFQVTFTEITSTTISGTFKGKLFLNNSADPNATADSVVISNGQFKLKVQ</sequence>
<dbReference type="PROSITE" id="PS51257">
    <property type="entry name" value="PROKAR_LIPOPROTEIN"/>
    <property type="match status" value="1"/>
</dbReference>
<accession>A0A4S8I0H2</accession>
<organism evidence="1 2">
    <name type="scientific">Niastella caeni</name>
    <dbReference type="NCBI Taxonomy" id="2569763"/>
    <lineage>
        <taxon>Bacteria</taxon>
        <taxon>Pseudomonadati</taxon>
        <taxon>Bacteroidota</taxon>
        <taxon>Chitinophagia</taxon>
        <taxon>Chitinophagales</taxon>
        <taxon>Chitinophagaceae</taxon>
        <taxon>Niastella</taxon>
    </lineage>
</organism>
<dbReference type="OrthoDB" id="663614at2"/>
<evidence type="ECO:0000313" key="1">
    <source>
        <dbReference type="EMBL" id="THU40659.1"/>
    </source>
</evidence>
<protein>
    <submittedName>
        <fullName evidence="1">Uncharacterized protein</fullName>
    </submittedName>
</protein>
<dbReference type="AlphaFoldDB" id="A0A4S8I0H2"/>
<dbReference type="Proteomes" id="UP000306918">
    <property type="component" value="Unassembled WGS sequence"/>
</dbReference>
<proteinExistence type="predicted"/>
<evidence type="ECO:0000313" key="2">
    <source>
        <dbReference type="Proteomes" id="UP000306918"/>
    </source>
</evidence>
<dbReference type="EMBL" id="STFF01000001">
    <property type="protein sequence ID" value="THU40659.1"/>
    <property type="molecule type" value="Genomic_DNA"/>
</dbReference>
<name>A0A4S8I0H2_9BACT</name>
<gene>
    <name evidence="1" type="ORF">FAM09_00665</name>
</gene>
<keyword evidence="2" id="KW-1185">Reference proteome</keyword>
<dbReference type="RefSeq" id="WP_136575152.1">
    <property type="nucleotide sequence ID" value="NZ_STFF01000001.1"/>
</dbReference>